<evidence type="ECO:0000313" key="5">
    <source>
        <dbReference type="WBParaSite" id="HNAJ_0000151501-mRNA-1"/>
    </source>
</evidence>
<dbReference type="Proteomes" id="UP000278807">
    <property type="component" value="Unassembled WGS sequence"/>
</dbReference>
<evidence type="ECO:0000313" key="4">
    <source>
        <dbReference type="Proteomes" id="UP000278807"/>
    </source>
</evidence>
<gene>
    <name evidence="3" type="ORF">HNAJ_LOCUS1514</name>
</gene>
<feature type="coiled-coil region" evidence="1">
    <location>
        <begin position="195"/>
        <end position="229"/>
    </location>
</feature>
<dbReference type="EMBL" id="UZAE01000596">
    <property type="protein sequence ID" value="VDN97373.1"/>
    <property type="molecule type" value="Genomic_DNA"/>
</dbReference>
<accession>A0A0R3T3D8</accession>
<dbReference type="OrthoDB" id="6261989at2759"/>
<protein>
    <submittedName>
        <fullName evidence="3 5">Uncharacterized protein</fullName>
    </submittedName>
</protein>
<reference evidence="5" key="1">
    <citation type="submission" date="2016-04" db="UniProtKB">
        <authorList>
            <consortium name="WormBaseParasite"/>
        </authorList>
    </citation>
    <scope>IDENTIFICATION</scope>
</reference>
<keyword evidence="4" id="KW-1185">Reference proteome</keyword>
<dbReference type="WBParaSite" id="HNAJ_0000151501-mRNA-1">
    <property type="protein sequence ID" value="HNAJ_0000151501-mRNA-1"/>
    <property type="gene ID" value="HNAJ_0000151501"/>
</dbReference>
<reference evidence="3 4" key="2">
    <citation type="submission" date="2018-11" db="EMBL/GenBank/DDBJ databases">
        <authorList>
            <consortium name="Pathogen Informatics"/>
        </authorList>
    </citation>
    <scope>NUCLEOTIDE SEQUENCE [LARGE SCALE GENOMIC DNA]</scope>
</reference>
<evidence type="ECO:0000256" key="2">
    <source>
        <dbReference type="SAM" id="MobiDB-lite"/>
    </source>
</evidence>
<evidence type="ECO:0000256" key="1">
    <source>
        <dbReference type="SAM" id="Coils"/>
    </source>
</evidence>
<feature type="region of interest" description="Disordered" evidence="2">
    <location>
        <begin position="1"/>
        <end position="38"/>
    </location>
</feature>
<dbReference type="AlphaFoldDB" id="A0A0R3T3D8"/>
<name>A0A0R3T3D8_RODNA</name>
<sequence length="260" mass="29917">MSLVANSHYTEERRRSVLPTNTPNIHRPNSITLETDDNGLDDSTGSSLLLRASFAANSFRRMSRVFRDEGPAKGFLRVAIGDPNRPKYMQLSLENDELHAEWKRLRSFVQNFHEEYKASKEALMMDPYRRYKRLCAMVKKLVLHLRLSDPTPSSVNNGGAGAARASSLKGQVLQSTVKEREMRQKHCNMCDSYTTEELARETDKLRERNVDLQNRIDLLIDNINELSDSYDKCKRTAPLLRYHHLKNAIKFFLANNSVDN</sequence>
<organism evidence="5">
    <name type="scientific">Rodentolepis nana</name>
    <name type="common">Dwarf tapeworm</name>
    <name type="synonym">Hymenolepis nana</name>
    <dbReference type="NCBI Taxonomy" id="102285"/>
    <lineage>
        <taxon>Eukaryota</taxon>
        <taxon>Metazoa</taxon>
        <taxon>Spiralia</taxon>
        <taxon>Lophotrochozoa</taxon>
        <taxon>Platyhelminthes</taxon>
        <taxon>Cestoda</taxon>
        <taxon>Eucestoda</taxon>
        <taxon>Cyclophyllidea</taxon>
        <taxon>Hymenolepididae</taxon>
        <taxon>Rodentolepis</taxon>
    </lineage>
</organism>
<keyword evidence="1" id="KW-0175">Coiled coil</keyword>
<evidence type="ECO:0000313" key="3">
    <source>
        <dbReference type="EMBL" id="VDN97373.1"/>
    </source>
</evidence>
<feature type="compositionally biased region" description="Polar residues" evidence="2">
    <location>
        <begin position="18"/>
        <end position="33"/>
    </location>
</feature>
<proteinExistence type="predicted"/>